<dbReference type="InterPro" id="IPR036397">
    <property type="entry name" value="RNaseH_sf"/>
</dbReference>
<comment type="caution">
    <text evidence="2">The sequence shown here is derived from an EMBL/GenBank/DDBJ whole genome shotgun (WGS) entry which is preliminary data.</text>
</comment>
<sequence length="381" mass="44361">MNFLSASFFRSSNVNLTFFDGSTSEPTGKFKALVEYKDKVVETEFIVIKSVRNVMPLFGRDLMKAFNITWSQTNFVKDDYESNWPHIITDDIKPFYNRKLELHVEDKVLFWGYRVVIPKKFTKLLLTELHSTHLIYTSFQKRISTPDLRNKTGFVRGRPVCSILERGIARSYFWWLNIDKDIELIAKSCDIGIMHESEPLKVFARFGLPDTIVTGNGTPFTSTEFSDFCQLNADNKNISIQSALCKYLFFYRNTTHISTNQTPTKIMFRRDVKLLKKILEEVFIRDYIKPNQRGWKVCSIVEIVVDQFICAKIKLMIVGNFYNEVCNESLNETFDDGDSNNVKDKVTDSNKETYHSKTPEPCSTRIKRKCILSAREVMLYM</sequence>
<organism evidence="2 3">
    <name type="scientific">Aphis craccivora</name>
    <name type="common">Cowpea aphid</name>
    <dbReference type="NCBI Taxonomy" id="307492"/>
    <lineage>
        <taxon>Eukaryota</taxon>
        <taxon>Metazoa</taxon>
        <taxon>Ecdysozoa</taxon>
        <taxon>Arthropoda</taxon>
        <taxon>Hexapoda</taxon>
        <taxon>Insecta</taxon>
        <taxon>Pterygota</taxon>
        <taxon>Neoptera</taxon>
        <taxon>Paraneoptera</taxon>
        <taxon>Hemiptera</taxon>
        <taxon>Sternorrhyncha</taxon>
        <taxon>Aphidomorpha</taxon>
        <taxon>Aphidoidea</taxon>
        <taxon>Aphididae</taxon>
        <taxon>Aphidini</taxon>
        <taxon>Aphis</taxon>
        <taxon>Aphis</taxon>
    </lineage>
</organism>
<name>A0A6G0YMW2_APHCR</name>
<protein>
    <recommendedName>
        <fullName evidence="4">Integrase catalytic domain-containing protein</fullName>
    </recommendedName>
</protein>
<keyword evidence="3" id="KW-1185">Reference proteome</keyword>
<feature type="region of interest" description="Disordered" evidence="1">
    <location>
        <begin position="341"/>
        <end position="360"/>
    </location>
</feature>
<dbReference type="GO" id="GO:0003676">
    <property type="term" value="F:nucleic acid binding"/>
    <property type="evidence" value="ECO:0007669"/>
    <property type="project" value="InterPro"/>
</dbReference>
<dbReference type="Proteomes" id="UP000478052">
    <property type="component" value="Unassembled WGS sequence"/>
</dbReference>
<evidence type="ECO:0000256" key="1">
    <source>
        <dbReference type="SAM" id="MobiDB-lite"/>
    </source>
</evidence>
<feature type="compositionally biased region" description="Basic and acidic residues" evidence="1">
    <location>
        <begin position="341"/>
        <end position="358"/>
    </location>
</feature>
<dbReference type="AlphaFoldDB" id="A0A6G0YMW2"/>
<accession>A0A6G0YMW2</accession>
<reference evidence="2 3" key="1">
    <citation type="submission" date="2019-08" db="EMBL/GenBank/DDBJ databases">
        <title>Whole genome of Aphis craccivora.</title>
        <authorList>
            <person name="Voronova N.V."/>
            <person name="Shulinski R.S."/>
            <person name="Bandarenka Y.V."/>
            <person name="Zhorov D.G."/>
            <person name="Warner D."/>
        </authorList>
    </citation>
    <scope>NUCLEOTIDE SEQUENCE [LARGE SCALE GENOMIC DNA]</scope>
    <source>
        <strain evidence="2">180601</strain>
        <tissue evidence="2">Whole Body</tissue>
    </source>
</reference>
<evidence type="ECO:0000313" key="3">
    <source>
        <dbReference type="Proteomes" id="UP000478052"/>
    </source>
</evidence>
<dbReference type="OrthoDB" id="6611713at2759"/>
<gene>
    <name evidence="2" type="ORF">FWK35_00007498</name>
</gene>
<dbReference type="PANTHER" id="PTHR37984:SF5">
    <property type="entry name" value="PROTEIN NYNRIN-LIKE"/>
    <property type="match status" value="1"/>
</dbReference>
<dbReference type="InterPro" id="IPR012337">
    <property type="entry name" value="RNaseH-like_sf"/>
</dbReference>
<proteinExistence type="predicted"/>
<evidence type="ECO:0000313" key="2">
    <source>
        <dbReference type="EMBL" id="KAF0758597.1"/>
    </source>
</evidence>
<dbReference type="InterPro" id="IPR050951">
    <property type="entry name" value="Retrovirus_Pol_polyprotein"/>
</dbReference>
<evidence type="ECO:0008006" key="4">
    <source>
        <dbReference type="Google" id="ProtNLM"/>
    </source>
</evidence>
<dbReference type="SUPFAM" id="SSF53098">
    <property type="entry name" value="Ribonuclease H-like"/>
    <property type="match status" value="1"/>
</dbReference>
<dbReference type="Gene3D" id="3.30.420.10">
    <property type="entry name" value="Ribonuclease H-like superfamily/Ribonuclease H"/>
    <property type="match status" value="1"/>
</dbReference>
<dbReference type="EMBL" id="VUJU01003257">
    <property type="protein sequence ID" value="KAF0758597.1"/>
    <property type="molecule type" value="Genomic_DNA"/>
</dbReference>
<dbReference type="PANTHER" id="PTHR37984">
    <property type="entry name" value="PROTEIN CBG26694"/>
    <property type="match status" value="1"/>
</dbReference>